<dbReference type="GO" id="GO:0003968">
    <property type="term" value="F:RNA-directed RNA polymerase activity"/>
    <property type="evidence" value="ECO:0007669"/>
    <property type="project" value="UniProtKB-KW"/>
</dbReference>
<organism evidence="1">
    <name type="scientific">Macrophomina phaseolina single-stranded RNA virus 2</name>
    <dbReference type="NCBI Taxonomy" id="1708367"/>
    <lineage>
        <taxon>Viruses</taxon>
    </lineage>
</organism>
<evidence type="ECO:0000313" key="1">
    <source>
        <dbReference type="EMBL" id="ALD89098.1"/>
    </source>
</evidence>
<name>A0A0M4LB16_9VIRU</name>
<keyword evidence="1" id="KW-0808">Transferase</keyword>
<reference evidence="1" key="1">
    <citation type="journal article" date="2016" name="J. Virol.">
        <title>Identification of diverse mycoviruses through metatranscriptomics characterization of the viromes of five major fungal plant pathogens.</title>
        <authorList>
            <person name="Marzano S.-Y.L."/>
            <person name="Nelson B.D."/>
            <person name="Ajayi-Oyetunde O."/>
            <person name="Bradley C.A."/>
            <person name="Hughes T.J."/>
            <person name="Hartman G.L."/>
            <person name="Eastburn D.M."/>
            <person name="Domier L.L."/>
        </authorList>
    </citation>
    <scope>NUCLEOTIDE SEQUENCE</scope>
    <source>
        <strain evidence="1">Mp2003a</strain>
    </source>
</reference>
<sequence length="138" mass="15415">FTNDARVGKERATPAPQPRVQLMLQWLQISRQLQVITGIPPHNDPRFVYLIAGQLFSLDKSSHLSISGSAQSIVGQGPSRGLVPQTQPMDFVRLHHTLHFPWNNSVNATTEDAPQLRKTAVPHRLTNVRHGRCVTQCP</sequence>
<proteinExistence type="predicted"/>
<feature type="non-terminal residue" evidence="1">
    <location>
        <position position="1"/>
    </location>
</feature>
<feature type="non-terminal residue" evidence="1">
    <location>
        <position position="138"/>
    </location>
</feature>
<protein>
    <submittedName>
        <fullName evidence="1">RNA-dependent RNA polymerase</fullName>
    </submittedName>
</protein>
<keyword evidence="1" id="KW-0548">Nucleotidyltransferase</keyword>
<dbReference type="EMBL" id="KP900892">
    <property type="protein sequence ID" value="ALD89098.1"/>
    <property type="molecule type" value="Genomic_RNA"/>
</dbReference>
<accession>A0A0M4LB16</accession>
<keyword evidence="1" id="KW-0696">RNA-directed RNA polymerase</keyword>